<gene>
    <name evidence="1" type="ORF">CM1_01140</name>
</gene>
<name>A0ABC7ZJI6_MYCGT</name>
<accession>A0ABC7ZJI6</accession>
<dbReference type="Proteomes" id="UP000005254">
    <property type="component" value="Chromosome"/>
</dbReference>
<evidence type="ECO:0000313" key="2">
    <source>
        <dbReference type="Proteomes" id="UP000005254"/>
    </source>
</evidence>
<organism evidence="1 2">
    <name type="scientific">Mycoplasmoides genitalium M6320</name>
    <dbReference type="NCBI Taxonomy" id="662945"/>
    <lineage>
        <taxon>Bacteria</taxon>
        <taxon>Bacillati</taxon>
        <taxon>Mycoplasmatota</taxon>
        <taxon>Mycoplasmoidales</taxon>
        <taxon>Mycoplasmoidaceae</taxon>
        <taxon>Mycoplasmoides</taxon>
    </lineage>
</organism>
<dbReference type="EMBL" id="CP003772">
    <property type="protein sequence ID" value="AFQ04010.1"/>
    <property type="molecule type" value="Genomic_DNA"/>
</dbReference>
<proteinExistence type="predicted"/>
<sequence length="76" mass="8278">MVATSTRKALKIEVEKGGSGSDTLTKSDFAKKPLKHKDNSGTDVKLEAEKEFAGEKAWKPLLTTEQIKRKKGMGAT</sequence>
<protein>
    <submittedName>
        <fullName evidence="1">MgPa adhesin</fullName>
    </submittedName>
</protein>
<evidence type="ECO:0000313" key="1">
    <source>
        <dbReference type="EMBL" id="AFQ04010.1"/>
    </source>
</evidence>
<reference evidence="1 2" key="1">
    <citation type="journal article" date="2012" name="J. Bacteriol.">
        <title>Draft Genome Sequences of Four Axenic Mycoplasma genitalium Strains Isolated from Denmark, Japan, and Australia.</title>
        <authorList>
            <person name="McGowin C.L."/>
            <person name="Ma L."/>
            <person name="Jensen J.S."/>
            <person name="Mancuso M.M."/>
            <person name="Hamasuna R."/>
            <person name="Adegboye D."/>
            <person name="Martin D.H."/>
        </authorList>
    </citation>
    <scope>NUCLEOTIDE SEQUENCE [LARGE SCALE GENOMIC DNA]</scope>
    <source>
        <strain evidence="1 2">M6320</strain>
    </source>
</reference>
<dbReference type="AlphaFoldDB" id="A0ABC7ZJI6"/>
<dbReference type="KEGG" id="mgx:CM1_01140"/>